<proteinExistence type="predicted"/>
<evidence type="ECO:0000259" key="2">
    <source>
        <dbReference type="Pfam" id="PF12158"/>
    </source>
</evidence>
<feature type="transmembrane region" description="Helical" evidence="1">
    <location>
        <begin position="6"/>
        <end position="24"/>
    </location>
</feature>
<dbReference type="InterPro" id="IPR021994">
    <property type="entry name" value="DUF3592"/>
</dbReference>
<dbReference type="RefSeq" id="WP_089846589.1">
    <property type="nucleotide sequence ID" value="NZ_FPAQ01000002.1"/>
</dbReference>
<evidence type="ECO:0000313" key="4">
    <source>
        <dbReference type="Proteomes" id="UP000199594"/>
    </source>
</evidence>
<feature type="transmembrane region" description="Helical" evidence="1">
    <location>
        <begin position="134"/>
        <end position="152"/>
    </location>
</feature>
<dbReference type="Pfam" id="PF12158">
    <property type="entry name" value="DUF3592"/>
    <property type="match status" value="1"/>
</dbReference>
<name>A0A1I6XGU3_9GAMM</name>
<organism evidence="3 4">
    <name type="scientific">Halomonas saccharevitans</name>
    <dbReference type="NCBI Taxonomy" id="416872"/>
    <lineage>
        <taxon>Bacteria</taxon>
        <taxon>Pseudomonadati</taxon>
        <taxon>Pseudomonadota</taxon>
        <taxon>Gammaproteobacteria</taxon>
        <taxon>Oceanospirillales</taxon>
        <taxon>Halomonadaceae</taxon>
        <taxon>Halomonas</taxon>
    </lineage>
</organism>
<keyword evidence="1" id="KW-0472">Membrane</keyword>
<keyword evidence="1" id="KW-1133">Transmembrane helix</keyword>
<dbReference type="AlphaFoldDB" id="A0A1I6XGU3"/>
<keyword evidence="1" id="KW-0812">Transmembrane</keyword>
<reference evidence="3 4" key="1">
    <citation type="submission" date="2016-10" db="EMBL/GenBank/DDBJ databases">
        <authorList>
            <person name="de Groot N.N."/>
        </authorList>
    </citation>
    <scope>NUCLEOTIDE SEQUENCE [LARGE SCALE GENOMIC DNA]</scope>
    <source>
        <strain evidence="3 4">CGMCC 1.6493</strain>
    </source>
</reference>
<gene>
    <name evidence="3" type="ORF">SAMN04487956_102141</name>
</gene>
<accession>A0A1I6XGU3</accession>
<protein>
    <recommendedName>
        <fullName evidence="2">DUF3592 domain-containing protein</fullName>
    </recommendedName>
</protein>
<sequence>MLDIPLLIAVAALAGAVLSARGVWRRRGANRWPQVTATVTGSELEELGSPVQNRESPDQSRRYLARVHFAYRVDGHEIISDNGRFDGAPTFASREEAEAYLTDYPTGRTLAIRHDPGRPSHALIGAARLPTRRLGLTLFLLGVAAAALWLGWR</sequence>
<evidence type="ECO:0000313" key="3">
    <source>
        <dbReference type="EMBL" id="SFT37327.1"/>
    </source>
</evidence>
<dbReference type="EMBL" id="FPAQ01000002">
    <property type="protein sequence ID" value="SFT37327.1"/>
    <property type="molecule type" value="Genomic_DNA"/>
</dbReference>
<dbReference type="OrthoDB" id="6167510at2"/>
<evidence type="ECO:0000256" key="1">
    <source>
        <dbReference type="SAM" id="Phobius"/>
    </source>
</evidence>
<feature type="domain" description="DUF3592" evidence="2">
    <location>
        <begin position="35"/>
        <end position="124"/>
    </location>
</feature>
<dbReference type="Proteomes" id="UP000199594">
    <property type="component" value="Unassembled WGS sequence"/>
</dbReference>